<gene>
    <name evidence="1" type="ORF">SAMN05444337_0372</name>
</gene>
<protein>
    <submittedName>
        <fullName evidence="1">Uncharacterized protein</fullName>
    </submittedName>
</protein>
<dbReference type="Proteomes" id="UP000184232">
    <property type="component" value="Unassembled WGS sequence"/>
</dbReference>
<dbReference type="EMBL" id="FQZH01000001">
    <property type="protein sequence ID" value="SHI60187.1"/>
    <property type="molecule type" value="Genomic_DNA"/>
</dbReference>
<dbReference type="AlphaFoldDB" id="A0A1M6CGP6"/>
<keyword evidence="2" id="KW-1185">Reference proteome</keyword>
<name>A0A1M6CGP6_9FLAO</name>
<reference evidence="1 2" key="1">
    <citation type="submission" date="2016-11" db="EMBL/GenBank/DDBJ databases">
        <authorList>
            <person name="Jaros S."/>
            <person name="Januszkiewicz K."/>
            <person name="Wedrychowicz H."/>
        </authorList>
    </citation>
    <scope>NUCLEOTIDE SEQUENCE [LARGE SCALE GENOMIC DNA]</scope>
    <source>
        <strain evidence="1 2">DSM 22807</strain>
    </source>
</reference>
<evidence type="ECO:0000313" key="2">
    <source>
        <dbReference type="Proteomes" id="UP000184232"/>
    </source>
</evidence>
<organism evidence="1 2">
    <name type="scientific">Flavobacterium haoranii</name>
    <dbReference type="NCBI Taxonomy" id="683124"/>
    <lineage>
        <taxon>Bacteria</taxon>
        <taxon>Pseudomonadati</taxon>
        <taxon>Bacteroidota</taxon>
        <taxon>Flavobacteriia</taxon>
        <taxon>Flavobacteriales</taxon>
        <taxon>Flavobacteriaceae</taxon>
        <taxon>Flavobacterium</taxon>
    </lineage>
</organism>
<proteinExistence type="predicted"/>
<dbReference type="RefSeq" id="WP_072781025.1">
    <property type="nucleotide sequence ID" value="NZ_CP045292.1"/>
</dbReference>
<evidence type="ECO:0000313" key="1">
    <source>
        <dbReference type="EMBL" id="SHI60187.1"/>
    </source>
</evidence>
<accession>A0A1M6CGP6</accession>
<sequence length="105" mass="12457">MRQVITAKDIQIYFGKKESMSFKMMSQIKKDLGKQKHQPITIQDFCEYYKVDKEGIVEIIKNNENEKQNVASKNNIEKKDTITEKDEVKPKYNQIKPYTFSKPTY</sequence>
<dbReference type="OrthoDB" id="711499at2"/>